<dbReference type="AlphaFoldDB" id="A0A699YVT9"/>
<dbReference type="PROSITE" id="PS50275">
    <property type="entry name" value="SAC"/>
    <property type="match status" value="1"/>
</dbReference>
<dbReference type="PANTHER" id="PTHR45662">
    <property type="entry name" value="PHOSPHATIDYLINOSITIDE PHOSPHATASE SAC1"/>
    <property type="match status" value="1"/>
</dbReference>
<name>A0A699YVT9_HAELA</name>
<reference evidence="2 3" key="1">
    <citation type="submission" date="2020-02" db="EMBL/GenBank/DDBJ databases">
        <title>Draft genome sequence of Haematococcus lacustris strain NIES-144.</title>
        <authorList>
            <person name="Morimoto D."/>
            <person name="Nakagawa S."/>
            <person name="Yoshida T."/>
            <person name="Sawayama S."/>
        </authorList>
    </citation>
    <scope>NUCLEOTIDE SEQUENCE [LARGE SCALE GENOMIC DNA]</scope>
    <source>
        <strain evidence="2 3">NIES-144</strain>
    </source>
</reference>
<sequence>PFSWWPQVSSDFTAQGFFRLNTASREVARQQSGVMRVNCIDCLDRTNVVQGVLARKVGASKGQGLG</sequence>
<organism evidence="2 3">
    <name type="scientific">Haematococcus lacustris</name>
    <name type="common">Green alga</name>
    <name type="synonym">Haematococcus pluvialis</name>
    <dbReference type="NCBI Taxonomy" id="44745"/>
    <lineage>
        <taxon>Eukaryota</taxon>
        <taxon>Viridiplantae</taxon>
        <taxon>Chlorophyta</taxon>
        <taxon>core chlorophytes</taxon>
        <taxon>Chlorophyceae</taxon>
        <taxon>CS clade</taxon>
        <taxon>Chlamydomonadales</taxon>
        <taxon>Haematococcaceae</taxon>
        <taxon>Haematococcus</taxon>
    </lineage>
</organism>
<evidence type="ECO:0000313" key="3">
    <source>
        <dbReference type="Proteomes" id="UP000485058"/>
    </source>
</evidence>
<keyword evidence="3" id="KW-1185">Reference proteome</keyword>
<evidence type="ECO:0000313" key="2">
    <source>
        <dbReference type="EMBL" id="GFH13850.1"/>
    </source>
</evidence>
<protein>
    <submittedName>
        <fullName evidence="2">SAC domain-containing protein</fullName>
    </submittedName>
</protein>
<feature type="non-terminal residue" evidence="2">
    <location>
        <position position="1"/>
    </location>
</feature>
<dbReference type="PANTHER" id="PTHR45662:SF2">
    <property type="entry name" value="PHOSPHATIDYLINOSITOL-3-PHOSPHATASE SAC1"/>
    <property type="match status" value="1"/>
</dbReference>
<dbReference type="GO" id="GO:0005783">
    <property type="term" value="C:endoplasmic reticulum"/>
    <property type="evidence" value="ECO:0007669"/>
    <property type="project" value="TreeGrafter"/>
</dbReference>
<accession>A0A699YVT9</accession>
<feature type="domain" description="SAC" evidence="1">
    <location>
        <begin position="1"/>
        <end position="66"/>
    </location>
</feature>
<dbReference type="GO" id="GO:0046856">
    <property type="term" value="P:phosphatidylinositol dephosphorylation"/>
    <property type="evidence" value="ECO:0007669"/>
    <property type="project" value="TreeGrafter"/>
</dbReference>
<dbReference type="Proteomes" id="UP000485058">
    <property type="component" value="Unassembled WGS sequence"/>
</dbReference>
<dbReference type="GO" id="GO:0043812">
    <property type="term" value="F:phosphatidylinositol-4-phosphate phosphatase activity"/>
    <property type="evidence" value="ECO:0007669"/>
    <property type="project" value="TreeGrafter"/>
</dbReference>
<dbReference type="InterPro" id="IPR002013">
    <property type="entry name" value="SAC_dom"/>
</dbReference>
<comment type="caution">
    <text evidence="2">The sequence shown here is derived from an EMBL/GenBank/DDBJ whole genome shotgun (WGS) entry which is preliminary data.</text>
</comment>
<evidence type="ECO:0000259" key="1">
    <source>
        <dbReference type="PROSITE" id="PS50275"/>
    </source>
</evidence>
<dbReference type="EMBL" id="BLLF01000659">
    <property type="protein sequence ID" value="GFH13850.1"/>
    <property type="molecule type" value="Genomic_DNA"/>
</dbReference>
<proteinExistence type="predicted"/>
<gene>
    <name evidence="2" type="ORF">HaLaN_09806</name>
</gene>